<reference evidence="7" key="1">
    <citation type="journal article" date="2014" name="Int. J. Syst. Evol. Microbiol.">
        <title>Complete genome of a new Firmicutes species belonging to the dominant human colonic microbiota ('Ruminococcus bicirculans') reveals two chromosomes and a selective capacity to utilize plant glucans.</title>
        <authorList>
            <consortium name="NISC Comparative Sequencing Program"/>
            <person name="Wegmann U."/>
            <person name="Louis P."/>
            <person name="Goesmann A."/>
            <person name="Henrissat B."/>
            <person name="Duncan S.H."/>
            <person name="Flint H.J."/>
        </authorList>
    </citation>
    <scope>NUCLEOTIDE SEQUENCE</scope>
    <source>
        <strain evidence="7">CECT 7703</strain>
    </source>
</reference>
<dbReference type="NCBIfam" id="TIGR03978">
    <property type="entry name" value="rSAM_paired_1"/>
    <property type="match status" value="1"/>
</dbReference>
<keyword evidence="2" id="KW-0949">S-adenosyl-L-methionine</keyword>
<evidence type="ECO:0000256" key="1">
    <source>
        <dbReference type="ARBA" id="ARBA00001966"/>
    </source>
</evidence>
<dbReference type="SFLD" id="SFLDS00029">
    <property type="entry name" value="Radical_SAM"/>
    <property type="match status" value="1"/>
</dbReference>
<dbReference type="Gene3D" id="3.20.20.70">
    <property type="entry name" value="Aldolase class I"/>
    <property type="match status" value="1"/>
</dbReference>
<dbReference type="Pfam" id="PF04055">
    <property type="entry name" value="Radical_SAM"/>
    <property type="match status" value="1"/>
</dbReference>
<comment type="cofactor">
    <cofactor evidence="1">
        <name>[4Fe-4S] cluster</name>
        <dbReference type="ChEBI" id="CHEBI:49883"/>
    </cofactor>
</comment>
<sequence>MLTDAYPTTLYPFRFRRLAPDNIVAVSETGDHIFLNDSTLSDLVHRFANFSAPQIAELKSKFFLGPPGGTPGLRRLISSRIAAKHETVLSGPSLHIIVPTLQCAHSCRYCQVSRALDDEGHTMSMDDLDAACDTIFESRAQALTVEFQGGDPLLRFDLIRHAIERIQTRNIGEQRHLRFVVTSTLHQLTEEMCQFFKAHKVYLSTSIDGPEELHNRNRPLPGKDGYERTLKGMSLARRIIGVDAVAALVTVTRNSLEYAETIVDQYVDLKLHDIFLRPLSNYGFAVKNAHALSYSHAEFAAFYAQAFERVIYWNRQGYPLREVGASIALNKVLSTHDGGYVDLQSPSGAGLAAIVYNYDGFIYPSDEARMLAEMGDFGLRLGKIGQPLAQVLKSPVQRDLIQASLGRYVPGCDECAYRTYCGPDPVNTYGRFGTTRAPIYLTDHCQRQMWLFDYLFQKLHGEDEDFLNLAFEWAKPNGG</sequence>
<dbReference type="InterPro" id="IPR013785">
    <property type="entry name" value="Aldolase_TIM"/>
</dbReference>
<comment type="caution">
    <text evidence="7">The sequence shown here is derived from an EMBL/GenBank/DDBJ whole genome shotgun (WGS) entry which is preliminary data.</text>
</comment>
<dbReference type="SFLD" id="SFLDG01067">
    <property type="entry name" value="SPASM/twitch_domain_containing"/>
    <property type="match status" value="1"/>
</dbReference>
<dbReference type="SFLD" id="SFLDG01384">
    <property type="entry name" value="thioether_bond_formation_requi"/>
    <property type="match status" value="1"/>
</dbReference>
<dbReference type="InterPro" id="IPR023867">
    <property type="entry name" value="Sulphatase_maturase_rSAM"/>
</dbReference>
<evidence type="ECO:0000313" key="7">
    <source>
        <dbReference type="EMBL" id="MDN3576693.1"/>
    </source>
</evidence>
<feature type="domain" description="Radical SAM core" evidence="6">
    <location>
        <begin position="89"/>
        <end position="321"/>
    </location>
</feature>
<dbReference type="PANTHER" id="PTHR43273">
    <property type="entry name" value="ANAEROBIC SULFATASE-MATURATING ENZYME HOMOLOG ASLB-RELATED"/>
    <property type="match status" value="1"/>
</dbReference>
<name>A0ABT8B3I6_9NEIS</name>
<evidence type="ECO:0000256" key="4">
    <source>
        <dbReference type="ARBA" id="ARBA00023004"/>
    </source>
</evidence>
<evidence type="ECO:0000256" key="3">
    <source>
        <dbReference type="ARBA" id="ARBA00022723"/>
    </source>
</evidence>
<dbReference type="PROSITE" id="PS51918">
    <property type="entry name" value="RADICAL_SAM"/>
    <property type="match status" value="1"/>
</dbReference>
<keyword evidence="4" id="KW-0408">Iron</keyword>
<organism evidence="7 8">
    <name type="scientific">Chitinimonas viridis</name>
    <dbReference type="NCBI Taxonomy" id="664880"/>
    <lineage>
        <taxon>Bacteria</taxon>
        <taxon>Pseudomonadati</taxon>
        <taxon>Pseudomonadota</taxon>
        <taxon>Betaproteobacteria</taxon>
        <taxon>Neisseriales</taxon>
        <taxon>Chitinibacteraceae</taxon>
        <taxon>Chitinimonas</taxon>
    </lineage>
</organism>
<accession>A0ABT8B3I6</accession>
<evidence type="ECO:0000256" key="5">
    <source>
        <dbReference type="ARBA" id="ARBA00023014"/>
    </source>
</evidence>
<protein>
    <submittedName>
        <fullName evidence="7">His-Xaa-Ser system radical SAM maturase HxsB</fullName>
    </submittedName>
</protein>
<dbReference type="InterPro" id="IPR024023">
    <property type="entry name" value="rSAM_paired_HxsB"/>
</dbReference>
<evidence type="ECO:0000259" key="6">
    <source>
        <dbReference type="PROSITE" id="PS51918"/>
    </source>
</evidence>
<dbReference type="Proteomes" id="UP001180081">
    <property type="component" value="Unassembled WGS sequence"/>
</dbReference>
<dbReference type="EMBL" id="JAUFPU010000005">
    <property type="protein sequence ID" value="MDN3576693.1"/>
    <property type="molecule type" value="Genomic_DNA"/>
</dbReference>
<dbReference type="RefSeq" id="WP_290332219.1">
    <property type="nucleotide sequence ID" value="NZ_JAUFPU010000005.1"/>
</dbReference>
<dbReference type="SUPFAM" id="SSF102114">
    <property type="entry name" value="Radical SAM enzymes"/>
    <property type="match status" value="1"/>
</dbReference>
<keyword evidence="8" id="KW-1185">Reference proteome</keyword>
<proteinExistence type="predicted"/>
<dbReference type="SFLD" id="SFLDG01386">
    <property type="entry name" value="main_SPASM_domain-containing"/>
    <property type="match status" value="1"/>
</dbReference>
<keyword evidence="5" id="KW-0411">Iron-sulfur</keyword>
<evidence type="ECO:0000256" key="2">
    <source>
        <dbReference type="ARBA" id="ARBA00022691"/>
    </source>
</evidence>
<gene>
    <name evidence="7" type="primary">hxsB</name>
    <name evidence="7" type="ORF">QWZ03_07950</name>
</gene>
<dbReference type="InterPro" id="IPR007197">
    <property type="entry name" value="rSAM"/>
</dbReference>
<dbReference type="InterPro" id="IPR058240">
    <property type="entry name" value="rSAM_sf"/>
</dbReference>
<dbReference type="CDD" id="cd01335">
    <property type="entry name" value="Radical_SAM"/>
    <property type="match status" value="1"/>
</dbReference>
<evidence type="ECO:0000313" key="8">
    <source>
        <dbReference type="Proteomes" id="UP001180081"/>
    </source>
</evidence>
<dbReference type="PANTHER" id="PTHR43273:SF8">
    <property type="entry name" value="RADICAL SAM DOMAIN PROTEIN"/>
    <property type="match status" value="1"/>
</dbReference>
<keyword evidence="3" id="KW-0479">Metal-binding</keyword>
<reference evidence="7" key="2">
    <citation type="submission" date="2023-06" db="EMBL/GenBank/DDBJ databases">
        <authorList>
            <person name="Lucena T."/>
            <person name="Sun Q."/>
        </authorList>
    </citation>
    <scope>NUCLEOTIDE SEQUENCE</scope>
    <source>
        <strain evidence="7">CECT 7703</strain>
    </source>
</reference>